<dbReference type="InterPro" id="IPR041168">
    <property type="entry name" value="LodA_N"/>
</dbReference>
<dbReference type="InterPro" id="IPR033798">
    <property type="entry name" value="LodA-like"/>
</dbReference>
<dbReference type="GO" id="GO:0020037">
    <property type="term" value="F:heme binding"/>
    <property type="evidence" value="ECO:0007669"/>
    <property type="project" value="InterPro"/>
</dbReference>
<sequence length="1036" mass="116960">MSNCKESNNNDNSAGSRNQKAIKCLKHIFIDMVQKERVEQGQCPVRRPVFLRTHGCMRGEIEIHDNISDDLKHGMFEQSGTHPVYVRYSSDLDDGRPDWKSTIGLGIKIFGIKGLKDPFDKENPDYDNVTDLILQNVPYFFVDNAEEFCQFNKASFEGWGEKWVQQNSPDTDILLDEMEKPIRSVFGTSLWSVIPFRLGNDNHCKYIVRPGKSTFADEVNTDDPDFLGKDLAARMKAGKATLHLYIQKRPTTAQFEQTYLDKYFPLDKAKTVWDETIAKPELVATITLPKQDISNLEQQTYGDWLDFNVARVPEENAPVGSIAEARKAIYAASAAYRHEKNGQPNTQPSSPDQPKIINPSCPFPHKPKPDPKPEALTPEQIDRITQVRIHPGIGIARVGDSKKFTIGPEVLEPKLTKFGGTRDKSGAIKRQAARFRVYGYDADGNVVAEIQQSDNSTIEWSVHVANRKAQWYEFQAAMDLPQTANVSVPLRNPDVKEQYRNALAIDPGECKIQGLSMKDASFAMTGEFQGTAVYLGELRTDSVGRLLVLPGFGKSASPTNKPVYREAVPTSFNNAAGWYDDIADGPVHAKVVLGDKVFEADPAWVASAPPNYGQNLVGWRTMDDLMREVWTNAGMLKQPEKVEFQRDILPILTRLNELQWVNKGFFATFGKGAPYDFSDQALLEKLATAPLSSDYPDPYAELRRTVFNSFRSANSVVISDGTQGPAVSSQITQWPMIYGDLYGETVNAGDNAASTYLKLPAYFDYVLTCWVNGEFVSDYQLKPKSEHQLSKLSLQEQPKMLDKANMHYCLADAFHPGCELTWPMRHASMYRAPYRIRERAKGKNAPYYGTKLDQQRVLAFGGPLYEQGPGDLTKWMALPWQGDTAFCRSGYDKEYDPFMPTYWPARVPNNVLTLSDYNIVADKTQPMALRIAAFRNRPSWFRQLPDGVENAMNYMVAHFNEMGILEAKDRPDDLDWLPEKLWVENLTGSKQAELDEAYKVFLKKYAKLGATDKLLQEAGWFNEEQRDEYATIVKGE</sequence>
<evidence type="ECO:0000256" key="1">
    <source>
        <dbReference type="SAM" id="MobiDB-lite"/>
    </source>
</evidence>
<organism evidence="4 5">
    <name type="scientific">Pseudoalteromonas phenolica</name>
    <dbReference type="NCBI Taxonomy" id="161398"/>
    <lineage>
        <taxon>Bacteria</taxon>
        <taxon>Pseudomonadati</taxon>
        <taxon>Pseudomonadota</taxon>
        <taxon>Gammaproteobacteria</taxon>
        <taxon>Alteromonadales</taxon>
        <taxon>Pseudoalteromonadaceae</taxon>
        <taxon>Pseudoalteromonas</taxon>
    </lineage>
</organism>
<dbReference type="Pfam" id="PF17990">
    <property type="entry name" value="LodA_N"/>
    <property type="match status" value="1"/>
</dbReference>
<dbReference type="SUPFAM" id="SSF56634">
    <property type="entry name" value="Heme-dependent catalase-like"/>
    <property type="match status" value="1"/>
</dbReference>
<dbReference type="Gene3D" id="2.40.180.10">
    <property type="entry name" value="Catalase core domain"/>
    <property type="match status" value="1"/>
</dbReference>
<proteinExistence type="predicted"/>
<dbReference type="Pfam" id="PF18417">
    <property type="entry name" value="LodA_C"/>
    <property type="match status" value="1"/>
</dbReference>
<dbReference type="InterPro" id="IPR041173">
    <property type="entry name" value="LodA_C"/>
</dbReference>
<dbReference type="STRING" id="161398.PP2015_3703"/>
<accession>A0A0S2K853</accession>
<feature type="compositionally biased region" description="Polar residues" evidence="1">
    <location>
        <begin position="342"/>
        <end position="352"/>
    </location>
</feature>
<reference evidence="4 5" key="1">
    <citation type="submission" date="2015-11" db="EMBL/GenBank/DDBJ databases">
        <authorList>
            <person name="Zhang Y."/>
            <person name="Guo Z."/>
        </authorList>
    </citation>
    <scope>NUCLEOTIDE SEQUENCE [LARGE SCALE GENOMIC DNA]</scope>
    <source>
        <strain evidence="4 5">KCTC 12086</strain>
    </source>
</reference>
<dbReference type="KEGG" id="pphe:PP2015_3703"/>
<gene>
    <name evidence="4" type="ORF">PP2015_3703</name>
</gene>
<keyword evidence="5" id="KW-1185">Reference proteome</keyword>
<evidence type="ECO:0000259" key="2">
    <source>
        <dbReference type="Pfam" id="PF17990"/>
    </source>
</evidence>
<dbReference type="OrthoDB" id="6322294at2"/>
<protein>
    <submittedName>
        <fullName evidence="4">Catalase</fullName>
    </submittedName>
</protein>
<dbReference type="CDD" id="cd14731">
    <property type="entry name" value="LodA_like_1"/>
    <property type="match status" value="1"/>
</dbReference>
<dbReference type="InterPro" id="IPR020835">
    <property type="entry name" value="Catalase_sf"/>
</dbReference>
<evidence type="ECO:0000313" key="4">
    <source>
        <dbReference type="EMBL" id="ALO44175.1"/>
    </source>
</evidence>
<feature type="region of interest" description="Disordered" evidence="1">
    <location>
        <begin position="339"/>
        <end position="376"/>
    </location>
</feature>
<evidence type="ECO:0000259" key="3">
    <source>
        <dbReference type="Pfam" id="PF18417"/>
    </source>
</evidence>
<dbReference type="PATRIC" id="fig|161398.10.peg.3786"/>
<name>A0A0S2K853_9GAMM</name>
<feature type="domain" description="L-Lysine epsilon oxidase N-terminal" evidence="2">
    <location>
        <begin position="390"/>
        <end position="605"/>
    </location>
</feature>
<dbReference type="Proteomes" id="UP000061457">
    <property type="component" value="Chromosome II"/>
</dbReference>
<dbReference type="EMBL" id="CP013188">
    <property type="protein sequence ID" value="ALO44175.1"/>
    <property type="molecule type" value="Genomic_DNA"/>
</dbReference>
<evidence type="ECO:0000313" key="5">
    <source>
        <dbReference type="Proteomes" id="UP000061457"/>
    </source>
</evidence>
<dbReference type="RefSeq" id="WP_058032055.1">
    <property type="nucleotide sequence ID" value="NZ_CP013188.1"/>
</dbReference>
<feature type="domain" description="L-lysine epsilon oxidase C-terminal" evidence="3">
    <location>
        <begin position="750"/>
        <end position="903"/>
    </location>
</feature>
<dbReference type="AlphaFoldDB" id="A0A0S2K853"/>